<protein>
    <submittedName>
        <fullName evidence="2">Uncharacterized protein</fullName>
    </submittedName>
</protein>
<keyword evidence="1" id="KW-0472">Membrane</keyword>
<evidence type="ECO:0000256" key="1">
    <source>
        <dbReference type="SAM" id="Phobius"/>
    </source>
</evidence>
<reference evidence="2 3" key="1">
    <citation type="submission" date="2024-08" db="EMBL/GenBank/DDBJ databases">
        <authorList>
            <person name="Cucini C."/>
            <person name="Frati F."/>
        </authorList>
    </citation>
    <scope>NUCLEOTIDE SEQUENCE [LARGE SCALE GENOMIC DNA]</scope>
</reference>
<dbReference type="Proteomes" id="UP001642540">
    <property type="component" value="Unassembled WGS sequence"/>
</dbReference>
<feature type="transmembrane region" description="Helical" evidence="1">
    <location>
        <begin position="12"/>
        <end position="33"/>
    </location>
</feature>
<feature type="transmembrane region" description="Helical" evidence="1">
    <location>
        <begin position="106"/>
        <end position="126"/>
    </location>
</feature>
<keyword evidence="1" id="KW-0812">Transmembrane</keyword>
<dbReference type="EMBL" id="CAXLJM020000032">
    <property type="protein sequence ID" value="CAL8100101.1"/>
    <property type="molecule type" value="Genomic_DNA"/>
</dbReference>
<evidence type="ECO:0000313" key="2">
    <source>
        <dbReference type="EMBL" id="CAL8100101.1"/>
    </source>
</evidence>
<sequence>MCCRCCTSLKVAGVWGSSIQMALGTILLLQFFILPEWLGEYYYFYLAYVSTLAPLGALIFLAILKEIGWLLKITSTLFILLQLYGLSIRLMLPMETTETFHMLRRILTLFFAIVLTAIYSFILILHSRKLTSSAAMSTTDSIGGEAGISGEAGEASATAL</sequence>
<feature type="transmembrane region" description="Helical" evidence="1">
    <location>
        <begin position="45"/>
        <end position="64"/>
    </location>
</feature>
<keyword evidence="3" id="KW-1185">Reference proteome</keyword>
<accession>A0ABP1QEE9</accession>
<name>A0ABP1QEE9_9HEXA</name>
<feature type="transmembrane region" description="Helical" evidence="1">
    <location>
        <begin position="76"/>
        <end position="94"/>
    </location>
</feature>
<organism evidence="2 3">
    <name type="scientific">Orchesella dallaii</name>
    <dbReference type="NCBI Taxonomy" id="48710"/>
    <lineage>
        <taxon>Eukaryota</taxon>
        <taxon>Metazoa</taxon>
        <taxon>Ecdysozoa</taxon>
        <taxon>Arthropoda</taxon>
        <taxon>Hexapoda</taxon>
        <taxon>Collembola</taxon>
        <taxon>Entomobryomorpha</taxon>
        <taxon>Entomobryoidea</taxon>
        <taxon>Orchesellidae</taxon>
        <taxon>Orchesellinae</taxon>
        <taxon>Orchesella</taxon>
    </lineage>
</organism>
<comment type="caution">
    <text evidence="2">The sequence shown here is derived from an EMBL/GenBank/DDBJ whole genome shotgun (WGS) entry which is preliminary data.</text>
</comment>
<proteinExistence type="predicted"/>
<keyword evidence="1" id="KW-1133">Transmembrane helix</keyword>
<gene>
    <name evidence="2" type="ORF">ODALV1_LOCUS10440</name>
</gene>
<evidence type="ECO:0000313" key="3">
    <source>
        <dbReference type="Proteomes" id="UP001642540"/>
    </source>
</evidence>